<evidence type="ECO:0000313" key="3">
    <source>
        <dbReference type="Proteomes" id="UP000510788"/>
    </source>
</evidence>
<accession>A0A9X7Y5J2</accession>
<protein>
    <submittedName>
        <fullName evidence="2">Uncharacterized protein</fullName>
    </submittedName>
</protein>
<gene>
    <name evidence="2" type="ORF">GTO82_00830</name>
</gene>
<name>A0A9X7Y5J2_LACJH</name>
<feature type="region of interest" description="Disordered" evidence="1">
    <location>
        <begin position="139"/>
        <end position="165"/>
    </location>
</feature>
<dbReference type="Proteomes" id="UP000510788">
    <property type="component" value="Chromosome"/>
</dbReference>
<evidence type="ECO:0000313" key="2">
    <source>
        <dbReference type="EMBL" id="QLL67500.1"/>
    </source>
</evidence>
<dbReference type="AlphaFoldDB" id="A0A9X7Y5J2"/>
<evidence type="ECO:0000256" key="1">
    <source>
        <dbReference type="SAM" id="MobiDB-lite"/>
    </source>
</evidence>
<dbReference type="RefSeq" id="WP_180873434.1">
    <property type="nucleotide sequence ID" value="NZ_CP047409.1"/>
</dbReference>
<organism evidence="2 3">
    <name type="scientific">Lactobacillus johnsonii</name>
    <dbReference type="NCBI Taxonomy" id="33959"/>
    <lineage>
        <taxon>Bacteria</taxon>
        <taxon>Bacillati</taxon>
        <taxon>Bacillota</taxon>
        <taxon>Bacilli</taxon>
        <taxon>Lactobacillales</taxon>
        <taxon>Lactobacillaceae</taxon>
        <taxon>Lactobacillus</taxon>
    </lineage>
</organism>
<dbReference type="EMBL" id="CP047409">
    <property type="protein sequence ID" value="QLL67500.1"/>
    <property type="molecule type" value="Genomic_DNA"/>
</dbReference>
<sequence length="271" mass="31189">MKKFISPPKIHIDKIFYSIILLIASLSIFSGVTVYAEDTNSAQETQTSSTHERSVQKIYAKVYDQDTNEYLGRFLLSTQVGYTDSPHRMFDEGGINPIHIDGYTFVGNPSAMLPVDWKNKSGVTEIKWTMVKTTSETYKKRQEATNHSKNTHTEKDTSNPKFNEDGLRIDDHGNPDLHDLYHTYMAFLGHPLSSDKAINYYHTLYLLKKYFGYDPNKIKEENYNHSVDKLSSTNSSYVNESNYQSHSKKVYQNNIKHTSKKIIKNLNPILI</sequence>
<reference evidence="2 3" key="1">
    <citation type="submission" date="2020-01" db="EMBL/GenBank/DDBJ databases">
        <title>Complete and circular genome sequences of six lactobacillus isolates from horses.</title>
        <authorList>
            <person name="Hassan H.M."/>
        </authorList>
    </citation>
    <scope>NUCLEOTIDE SEQUENCE [LARGE SCALE GENOMIC DNA]</scope>
    <source>
        <strain evidence="2 3">3DG</strain>
    </source>
</reference>
<proteinExistence type="predicted"/>